<keyword evidence="3" id="KW-1185">Reference proteome</keyword>
<dbReference type="AlphaFoldDB" id="A0A2P4ZZ75"/>
<feature type="transmembrane region" description="Helical" evidence="1">
    <location>
        <begin position="41"/>
        <end position="59"/>
    </location>
</feature>
<feature type="transmembrane region" description="Helical" evidence="1">
    <location>
        <begin position="18"/>
        <end position="35"/>
    </location>
</feature>
<organism evidence="2 3">
    <name type="scientific">Trichoderma gamsii</name>
    <dbReference type="NCBI Taxonomy" id="398673"/>
    <lineage>
        <taxon>Eukaryota</taxon>
        <taxon>Fungi</taxon>
        <taxon>Dikarya</taxon>
        <taxon>Ascomycota</taxon>
        <taxon>Pezizomycotina</taxon>
        <taxon>Sordariomycetes</taxon>
        <taxon>Hypocreomycetidae</taxon>
        <taxon>Hypocreales</taxon>
        <taxon>Hypocreaceae</taxon>
        <taxon>Trichoderma</taxon>
    </lineage>
</organism>
<comment type="caution">
    <text evidence="2">The sequence shown here is derived from an EMBL/GenBank/DDBJ whole genome shotgun (WGS) entry which is preliminary data.</text>
</comment>
<dbReference type="GeneID" id="29988385"/>
<keyword evidence="1" id="KW-0812">Transmembrane</keyword>
<keyword evidence="1" id="KW-0472">Membrane</keyword>
<dbReference type="Proteomes" id="UP000054821">
    <property type="component" value="Unassembled WGS sequence"/>
</dbReference>
<keyword evidence="1" id="KW-1133">Transmembrane helix</keyword>
<dbReference type="RefSeq" id="XP_024406474.1">
    <property type="nucleotide sequence ID" value="XM_024548863.1"/>
</dbReference>
<dbReference type="EMBL" id="JPDN02000004">
    <property type="protein sequence ID" value="PON29604.1"/>
    <property type="molecule type" value="Genomic_DNA"/>
</dbReference>
<name>A0A2P4ZZ75_9HYPO</name>
<protein>
    <submittedName>
        <fullName evidence="2">Uncharacterized protein</fullName>
    </submittedName>
</protein>
<evidence type="ECO:0000313" key="3">
    <source>
        <dbReference type="Proteomes" id="UP000054821"/>
    </source>
</evidence>
<evidence type="ECO:0000256" key="1">
    <source>
        <dbReference type="SAM" id="Phobius"/>
    </source>
</evidence>
<reference evidence="2 3" key="1">
    <citation type="journal article" date="2016" name="Genome Announc.">
        <title>Draft Whole-Genome Sequence of Trichoderma gamsii T6085, a Promising Biocontrol Agent of Fusarium Head Blight on Wheat.</title>
        <authorList>
            <person name="Baroncelli R."/>
            <person name="Zapparata A."/>
            <person name="Piaggeschi G."/>
            <person name="Sarrocco S."/>
            <person name="Vannacci G."/>
        </authorList>
    </citation>
    <scope>NUCLEOTIDE SEQUENCE [LARGE SCALE GENOMIC DNA]</scope>
    <source>
        <strain evidence="2 3">T6085</strain>
    </source>
</reference>
<evidence type="ECO:0000313" key="2">
    <source>
        <dbReference type="EMBL" id="PON29604.1"/>
    </source>
</evidence>
<gene>
    <name evidence="2" type="ORF">TGAM01_v201853</name>
</gene>
<sequence length="80" mass="8480">MGAVVSCMLTSSFQQFEAIFRTIGSVIMAIISGIGNMLTAIINGIVAFFGIIIGCLTCGRSGGRRHRHGGMRGSRMRSTV</sequence>
<accession>A0A2P4ZZ75</accession>
<proteinExistence type="predicted"/>